<accession>A0A2V2BPG6</accession>
<evidence type="ECO:0000313" key="2">
    <source>
        <dbReference type="Proteomes" id="UP000245981"/>
    </source>
</evidence>
<gene>
    <name evidence="1" type="ORF">C7431_101909</name>
</gene>
<dbReference type="RefSeq" id="WP_109716493.1">
    <property type="nucleotide sequence ID" value="NZ_QGHF01000001.1"/>
</dbReference>
<sequence length="115" mass="12760">MLSILTENQKAAYRIRGNATFASRDEYLLQASRTQCLSDTAFTPAACPHLPGPESALTCTFIVKHASLSANTAFSIGKNNLISKKGQCANLKRNYQKKRVAIRYKKKQLITLIIN</sequence>
<name>A0A2V2BPG6_9GAMM</name>
<proteinExistence type="predicted"/>
<dbReference type="STRING" id="574096.HA38_07150"/>
<dbReference type="AlphaFoldDB" id="A0A2V2BPG6"/>
<reference evidence="1 2" key="1">
    <citation type="submission" date="2018-05" db="EMBL/GenBank/DDBJ databases">
        <title>Genomic Encyclopedia of Type Strains, Phase IV (KMG-V): Genome sequencing to study the core and pangenomes of soil and plant-associated prokaryotes.</title>
        <authorList>
            <person name="Whitman W."/>
        </authorList>
    </citation>
    <scope>NUCLEOTIDE SEQUENCE [LARGE SCALE GENOMIC DNA]</scope>
    <source>
        <strain evidence="1 2">PNA 200-10</strain>
    </source>
</reference>
<dbReference type="EMBL" id="QGHF01000001">
    <property type="protein sequence ID" value="PWL01088.1"/>
    <property type="molecule type" value="Genomic_DNA"/>
</dbReference>
<evidence type="ECO:0000313" key="1">
    <source>
        <dbReference type="EMBL" id="PWL01088.1"/>
    </source>
</evidence>
<comment type="caution">
    <text evidence="1">The sequence shown here is derived from an EMBL/GenBank/DDBJ whole genome shotgun (WGS) entry which is preliminary data.</text>
</comment>
<organism evidence="1 2">
    <name type="scientific">Pantoea allii</name>
    <dbReference type="NCBI Taxonomy" id="574096"/>
    <lineage>
        <taxon>Bacteria</taxon>
        <taxon>Pseudomonadati</taxon>
        <taxon>Pseudomonadota</taxon>
        <taxon>Gammaproteobacteria</taxon>
        <taxon>Enterobacterales</taxon>
        <taxon>Erwiniaceae</taxon>
        <taxon>Pantoea</taxon>
    </lineage>
</organism>
<protein>
    <submittedName>
        <fullName evidence="1">Uncharacterized protein</fullName>
    </submittedName>
</protein>
<dbReference type="Proteomes" id="UP000245981">
    <property type="component" value="Unassembled WGS sequence"/>
</dbReference>